<feature type="region of interest" description="Disordered" evidence="6">
    <location>
        <begin position="258"/>
        <end position="288"/>
    </location>
</feature>
<comment type="subcellular location">
    <subcellularLocation>
        <location evidence="1">Nucleus</location>
    </subcellularLocation>
</comment>
<evidence type="ECO:0000313" key="8">
    <source>
        <dbReference type="EMBL" id="VAI10185.1"/>
    </source>
</evidence>
<dbReference type="PROSITE" id="PS50888">
    <property type="entry name" value="BHLH"/>
    <property type="match status" value="1"/>
</dbReference>
<protein>
    <recommendedName>
        <fullName evidence="7">BHLH domain-containing protein</fullName>
    </recommendedName>
</protein>
<dbReference type="InterPro" id="IPR045843">
    <property type="entry name" value="IND-like"/>
</dbReference>
<dbReference type="EMBL" id="LT934118">
    <property type="protein sequence ID" value="VAI10185.1"/>
    <property type="molecule type" value="Genomic_DNA"/>
</dbReference>
<evidence type="ECO:0000256" key="5">
    <source>
        <dbReference type="ARBA" id="ARBA00023242"/>
    </source>
</evidence>
<comment type="similarity">
    <text evidence="2">Belongs to the bHLH protein family.</text>
</comment>
<evidence type="ECO:0000256" key="1">
    <source>
        <dbReference type="ARBA" id="ARBA00004123"/>
    </source>
</evidence>
<keyword evidence="5" id="KW-0539">Nucleus</keyword>
<feature type="compositionally biased region" description="Low complexity" evidence="6">
    <location>
        <begin position="278"/>
        <end position="288"/>
    </location>
</feature>
<evidence type="ECO:0000313" key="9">
    <source>
        <dbReference type="Proteomes" id="UP000324705"/>
    </source>
</evidence>
<evidence type="ECO:0000259" key="7">
    <source>
        <dbReference type="PROSITE" id="PS50888"/>
    </source>
</evidence>
<dbReference type="Gramene" id="TRITD4Bv1G184070.1">
    <property type="protein sequence ID" value="TRITD4Bv1G184070.1"/>
    <property type="gene ID" value="TRITD4Bv1G184070"/>
</dbReference>
<name>A0A9R0TCW7_TRITD</name>
<organism evidence="8 9">
    <name type="scientific">Triticum turgidum subsp. durum</name>
    <name type="common">Durum wheat</name>
    <name type="synonym">Triticum durum</name>
    <dbReference type="NCBI Taxonomy" id="4567"/>
    <lineage>
        <taxon>Eukaryota</taxon>
        <taxon>Viridiplantae</taxon>
        <taxon>Streptophyta</taxon>
        <taxon>Embryophyta</taxon>
        <taxon>Tracheophyta</taxon>
        <taxon>Spermatophyta</taxon>
        <taxon>Magnoliopsida</taxon>
        <taxon>Liliopsida</taxon>
        <taxon>Poales</taxon>
        <taxon>Poaceae</taxon>
        <taxon>BOP clade</taxon>
        <taxon>Pooideae</taxon>
        <taxon>Triticodae</taxon>
        <taxon>Triticeae</taxon>
        <taxon>Triticinae</taxon>
        <taxon>Triticum</taxon>
    </lineage>
</organism>
<dbReference type="SUPFAM" id="SSF47459">
    <property type="entry name" value="HLH, helix-loop-helix DNA-binding domain"/>
    <property type="match status" value="1"/>
</dbReference>
<evidence type="ECO:0000256" key="3">
    <source>
        <dbReference type="ARBA" id="ARBA00023015"/>
    </source>
</evidence>
<evidence type="ECO:0000256" key="4">
    <source>
        <dbReference type="ARBA" id="ARBA00023163"/>
    </source>
</evidence>
<dbReference type="InterPro" id="IPR011598">
    <property type="entry name" value="bHLH_dom"/>
</dbReference>
<keyword evidence="4" id="KW-0804">Transcription</keyword>
<dbReference type="PANTHER" id="PTHR16223:SF149">
    <property type="entry name" value="BHLH DOMAIN-CONTAINING PROTEIN"/>
    <property type="match status" value="1"/>
</dbReference>
<reference evidence="8 9" key="1">
    <citation type="submission" date="2017-09" db="EMBL/GenBank/DDBJ databases">
        <authorList>
            <consortium name="International Durum Wheat Genome Sequencing Consortium (IDWGSC)"/>
            <person name="Milanesi L."/>
        </authorList>
    </citation>
    <scope>NUCLEOTIDE SEQUENCE [LARGE SCALE GENOMIC DNA]</scope>
    <source>
        <strain evidence="9">cv. Svevo</strain>
    </source>
</reference>
<dbReference type="GO" id="GO:0046983">
    <property type="term" value="F:protein dimerization activity"/>
    <property type="evidence" value="ECO:0007669"/>
    <property type="project" value="InterPro"/>
</dbReference>
<dbReference type="PANTHER" id="PTHR16223">
    <property type="entry name" value="TRANSCRIPTION FACTOR BHLH83-RELATED"/>
    <property type="match status" value="1"/>
</dbReference>
<dbReference type="OMA" id="HAWLDFE"/>
<accession>A0A9R0TCW7</accession>
<dbReference type="GO" id="GO:0000978">
    <property type="term" value="F:RNA polymerase II cis-regulatory region sequence-specific DNA binding"/>
    <property type="evidence" value="ECO:0007669"/>
    <property type="project" value="TreeGrafter"/>
</dbReference>
<evidence type="ECO:0000256" key="2">
    <source>
        <dbReference type="ARBA" id="ARBA00005510"/>
    </source>
</evidence>
<dbReference type="Proteomes" id="UP000324705">
    <property type="component" value="Chromosome 4B"/>
</dbReference>
<evidence type="ECO:0000256" key="6">
    <source>
        <dbReference type="SAM" id="MobiDB-lite"/>
    </source>
</evidence>
<dbReference type="AlphaFoldDB" id="A0A9R0TCW7"/>
<dbReference type="Pfam" id="PF00010">
    <property type="entry name" value="HLH"/>
    <property type="match status" value="1"/>
</dbReference>
<dbReference type="InterPro" id="IPR036638">
    <property type="entry name" value="HLH_DNA-bd_sf"/>
</dbReference>
<dbReference type="Gene3D" id="4.10.280.10">
    <property type="entry name" value="Helix-loop-helix DNA-binding domain"/>
    <property type="match status" value="1"/>
</dbReference>
<dbReference type="SMART" id="SM00353">
    <property type="entry name" value="HLH"/>
    <property type="match status" value="1"/>
</dbReference>
<dbReference type="GO" id="GO:0005634">
    <property type="term" value="C:nucleus"/>
    <property type="evidence" value="ECO:0007669"/>
    <property type="project" value="UniProtKB-SubCell"/>
</dbReference>
<keyword evidence="3" id="KW-0805">Transcription regulation</keyword>
<proteinExistence type="inferred from homology"/>
<feature type="domain" description="BHLH" evidence="7">
    <location>
        <begin position="139"/>
        <end position="188"/>
    </location>
</feature>
<keyword evidence="9" id="KW-1185">Reference proteome</keyword>
<sequence length="288" mass="30996">MAVSFHPAFPLATAPPLPHHLDATADPEVADALLGFLCDPIDPAMDAGIDGFLDLSPVDPDDGADVDDLQPCAKRPRAGCGGDDDGHAWLDFEGVDGHPWRPEFATEFVLPLPPPPPQMPHAGFVRGADARRAEGNARVGQTAPSAAARERRRRISEKTAELSRLVPGGHRLNTAEMLQEAGRHVKLLQAQVGVLALMGTLEEKIVPPVARERMHALLTCGGVQERLATEGKCLVPRKLVEAMAEDKAVRSNKPLIRDLTRFSESLPEQERPDAESPTTAATRAHAHP</sequence>
<dbReference type="GO" id="GO:0000981">
    <property type="term" value="F:DNA-binding transcription factor activity, RNA polymerase II-specific"/>
    <property type="evidence" value="ECO:0007669"/>
    <property type="project" value="TreeGrafter"/>
</dbReference>
<feature type="region of interest" description="Disordered" evidence="6">
    <location>
        <begin position="133"/>
        <end position="154"/>
    </location>
</feature>
<gene>
    <name evidence="8" type="ORF">TRITD_4Bv1G184070</name>
</gene>